<proteinExistence type="predicted"/>
<comment type="caution">
    <text evidence="2">The sequence shown here is derived from an EMBL/GenBank/DDBJ whole genome shotgun (WGS) entry which is preliminary data.</text>
</comment>
<protein>
    <submittedName>
        <fullName evidence="2">Uncharacterized protein</fullName>
    </submittedName>
</protein>
<dbReference type="AlphaFoldDB" id="A0AAD3TBH8"/>
<feature type="compositionally biased region" description="Basic and acidic residues" evidence="1">
    <location>
        <begin position="20"/>
        <end position="46"/>
    </location>
</feature>
<keyword evidence="3" id="KW-1185">Reference proteome</keyword>
<evidence type="ECO:0000256" key="1">
    <source>
        <dbReference type="SAM" id="MobiDB-lite"/>
    </source>
</evidence>
<feature type="region of interest" description="Disordered" evidence="1">
    <location>
        <begin position="1"/>
        <end position="46"/>
    </location>
</feature>
<dbReference type="EMBL" id="BSYO01000030">
    <property type="protein sequence ID" value="GMH26229.1"/>
    <property type="molecule type" value="Genomic_DNA"/>
</dbReference>
<gene>
    <name evidence="2" type="ORF">Nepgr_028072</name>
</gene>
<evidence type="ECO:0000313" key="2">
    <source>
        <dbReference type="EMBL" id="GMH26229.1"/>
    </source>
</evidence>
<name>A0AAD3TBH8_NEPGR</name>
<dbReference type="Proteomes" id="UP001279734">
    <property type="component" value="Unassembled WGS sequence"/>
</dbReference>
<reference evidence="2" key="1">
    <citation type="submission" date="2023-05" db="EMBL/GenBank/DDBJ databases">
        <title>Nepenthes gracilis genome sequencing.</title>
        <authorList>
            <person name="Fukushima K."/>
        </authorList>
    </citation>
    <scope>NUCLEOTIDE SEQUENCE</scope>
    <source>
        <strain evidence="2">SING2019-196</strain>
    </source>
</reference>
<evidence type="ECO:0000313" key="3">
    <source>
        <dbReference type="Proteomes" id="UP001279734"/>
    </source>
</evidence>
<sequence length="114" mass="13037">MKRQSDMAAESTAKLGRKTAAKEETQTKRMKQAVDQKQKVVKDQERRDDGDQFCQVAAADGVTADCYGWASWLRSSGLVVDEQMSWGAMWFPSWDVEYQALYADVWDVGIWDFD</sequence>
<organism evidence="2 3">
    <name type="scientific">Nepenthes gracilis</name>
    <name type="common">Slender pitcher plant</name>
    <dbReference type="NCBI Taxonomy" id="150966"/>
    <lineage>
        <taxon>Eukaryota</taxon>
        <taxon>Viridiplantae</taxon>
        <taxon>Streptophyta</taxon>
        <taxon>Embryophyta</taxon>
        <taxon>Tracheophyta</taxon>
        <taxon>Spermatophyta</taxon>
        <taxon>Magnoliopsida</taxon>
        <taxon>eudicotyledons</taxon>
        <taxon>Gunneridae</taxon>
        <taxon>Pentapetalae</taxon>
        <taxon>Caryophyllales</taxon>
        <taxon>Nepenthaceae</taxon>
        <taxon>Nepenthes</taxon>
    </lineage>
</organism>
<accession>A0AAD3TBH8</accession>